<feature type="compositionally biased region" description="Low complexity" evidence="1">
    <location>
        <begin position="143"/>
        <end position="155"/>
    </location>
</feature>
<keyword evidence="4" id="KW-1185">Reference proteome</keyword>
<dbReference type="InterPro" id="IPR044750">
    <property type="entry name" value="C2_SRC2/BAP"/>
</dbReference>
<dbReference type="PANTHER" id="PTHR32246">
    <property type="entry name" value="INGRESSION PROTEIN FIC1"/>
    <property type="match status" value="1"/>
</dbReference>
<dbReference type="AlphaFoldDB" id="A0AAV8RV32"/>
<dbReference type="Gene3D" id="2.60.40.150">
    <property type="entry name" value="C2 domain"/>
    <property type="match status" value="1"/>
</dbReference>
<dbReference type="EMBL" id="JAQQAF010000002">
    <property type="protein sequence ID" value="KAJ8506850.1"/>
    <property type="molecule type" value="Genomic_DNA"/>
</dbReference>
<dbReference type="PROSITE" id="PS50004">
    <property type="entry name" value="C2"/>
    <property type="match status" value="1"/>
</dbReference>
<protein>
    <recommendedName>
        <fullName evidence="2">C2 domain-containing protein</fullName>
    </recommendedName>
</protein>
<dbReference type="Proteomes" id="UP001222027">
    <property type="component" value="Unassembled WGS sequence"/>
</dbReference>
<name>A0AAV8RV32_ENSVE</name>
<sequence length="244" mass="25423">MAAYRTIEVTLVSATDLKDVNFFSKMHVYAMVSIVGEPWSRRRTPTDKNGGKNPSWNATFRFLVPVDPAAARFLLLHVILRAERTLGDRDVGEVCIPLMEVLVEGGGNPSSGPQFVSYLIGNTRSGKTQGVLNVSYKFPDSPAAAADHASSAPTPAGYPAPGTYPKPANPVTVKPAPRSRGPEYATTGNDSHADPPPSHARDGYGAGMDAGLLAGAIGGLLIGEMVSDGASYAGGFGDGGGCDF</sequence>
<dbReference type="PANTHER" id="PTHR32246:SF173">
    <property type="entry name" value="C2 DOMAIN-CONTAINING PROTEIN"/>
    <property type="match status" value="1"/>
</dbReference>
<organism evidence="3 4">
    <name type="scientific">Ensete ventricosum</name>
    <name type="common">Abyssinian banana</name>
    <name type="synonym">Musa ensete</name>
    <dbReference type="NCBI Taxonomy" id="4639"/>
    <lineage>
        <taxon>Eukaryota</taxon>
        <taxon>Viridiplantae</taxon>
        <taxon>Streptophyta</taxon>
        <taxon>Embryophyta</taxon>
        <taxon>Tracheophyta</taxon>
        <taxon>Spermatophyta</taxon>
        <taxon>Magnoliopsida</taxon>
        <taxon>Liliopsida</taxon>
        <taxon>Zingiberales</taxon>
        <taxon>Musaceae</taxon>
        <taxon>Ensete</taxon>
    </lineage>
</organism>
<evidence type="ECO:0000313" key="3">
    <source>
        <dbReference type="EMBL" id="KAJ8506850.1"/>
    </source>
</evidence>
<dbReference type="SMART" id="SM00239">
    <property type="entry name" value="C2"/>
    <property type="match status" value="1"/>
</dbReference>
<reference evidence="3 4" key="1">
    <citation type="submission" date="2022-12" db="EMBL/GenBank/DDBJ databases">
        <title>Chromosome-scale assembly of the Ensete ventricosum genome.</title>
        <authorList>
            <person name="Dussert Y."/>
            <person name="Stocks J."/>
            <person name="Wendawek A."/>
            <person name="Woldeyes F."/>
            <person name="Nichols R.A."/>
            <person name="Borrell J.S."/>
        </authorList>
    </citation>
    <scope>NUCLEOTIDE SEQUENCE [LARGE SCALE GENOMIC DNA]</scope>
    <source>
        <strain evidence="4">cv. Maze</strain>
        <tissue evidence="3">Seeds</tissue>
    </source>
</reference>
<feature type="domain" description="C2" evidence="2">
    <location>
        <begin position="1"/>
        <end position="111"/>
    </location>
</feature>
<dbReference type="InterPro" id="IPR000008">
    <property type="entry name" value="C2_dom"/>
</dbReference>
<accession>A0AAV8RV32</accession>
<dbReference type="GO" id="GO:0006952">
    <property type="term" value="P:defense response"/>
    <property type="evidence" value="ECO:0007669"/>
    <property type="project" value="InterPro"/>
</dbReference>
<comment type="caution">
    <text evidence="3">The sequence shown here is derived from an EMBL/GenBank/DDBJ whole genome shotgun (WGS) entry which is preliminary data.</text>
</comment>
<evidence type="ECO:0000259" key="2">
    <source>
        <dbReference type="PROSITE" id="PS50004"/>
    </source>
</evidence>
<dbReference type="InterPro" id="IPR035892">
    <property type="entry name" value="C2_domain_sf"/>
</dbReference>
<dbReference type="Pfam" id="PF00168">
    <property type="entry name" value="C2"/>
    <property type="match status" value="1"/>
</dbReference>
<feature type="region of interest" description="Disordered" evidence="1">
    <location>
        <begin position="143"/>
        <end position="204"/>
    </location>
</feature>
<evidence type="ECO:0000256" key="1">
    <source>
        <dbReference type="SAM" id="MobiDB-lite"/>
    </source>
</evidence>
<dbReference type="SUPFAM" id="SSF49562">
    <property type="entry name" value="C2 domain (Calcium/lipid-binding domain, CaLB)"/>
    <property type="match status" value="1"/>
</dbReference>
<evidence type="ECO:0000313" key="4">
    <source>
        <dbReference type="Proteomes" id="UP001222027"/>
    </source>
</evidence>
<dbReference type="CDD" id="cd04051">
    <property type="entry name" value="C2_SRC2_like"/>
    <property type="match status" value="1"/>
</dbReference>
<feature type="compositionally biased region" description="Pro residues" evidence="1">
    <location>
        <begin position="156"/>
        <end position="168"/>
    </location>
</feature>
<proteinExistence type="predicted"/>
<gene>
    <name evidence="3" type="ORF">OPV22_007736</name>
</gene>